<accession>A0AAN8EDX5</accession>
<reference evidence="2 3" key="1">
    <citation type="submission" date="2022-12" db="EMBL/GenBank/DDBJ databases">
        <title>Genomic features and morphological characterization of a novel Knufia sp. strain isolated from spacecraft assembly facility.</title>
        <authorList>
            <person name="Teixeira M."/>
            <person name="Chander A.M."/>
            <person name="Stajich J.E."/>
            <person name="Venkateswaran K."/>
        </authorList>
    </citation>
    <scope>NUCLEOTIDE SEQUENCE [LARGE SCALE GENOMIC DNA]</scope>
    <source>
        <strain evidence="2 3">FJI-L2-BK-P2</strain>
    </source>
</reference>
<evidence type="ECO:0000313" key="2">
    <source>
        <dbReference type="EMBL" id="KAK5948252.1"/>
    </source>
</evidence>
<dbReference type="Proteomes" id="UP001316803">
    <property type="component" value="Unassembled WGS sequence"/>
</dbReference>
<comment type="caution">
    <text evidence="2">The sequence shown here is derived from an EMBL/GenBank/DDBJ whole genome shotgun (WGS) entry which is preliminary data.</text>
</comment>
<dbReference type="EMBL" id="JAKLMC020000050">
    <property type="protein sequence ID" value="KAK5948252.1"/>
    <property type="molecule type" value="Genomic_DNA"/>
</dbReference>
<proteinExistence type="predicted"/>
<evidence type="ECO:0000313" key="3">
    <source>
        <dbReference type="Proteomes" id="UP001316803"/>
    </source>
</evidence>
<sequence length="298" mass="32240">MIHVDVSNTSYYKELATRNIVVLDGLHVRTLDKRQSSPNESDSSTTSTVILDTDTGLPLPFDTSLGSNFTDTACPDYFTEFLADSTFLSCLPVSLLLQNSMSFFQAVRSTSLLEQTLDTSCAASLAVCSPLMDKFADNLIAQGNCQDDYQRENPLVMQAYAGLKAYEPLYQATCLKDASTEKYCFVEAMESSSADDSYPYYTGVGLALPQTSEPQCTTCLKQTMDIFAGYAEKQEQPLSETYLGCATRVNTGCGESFANTQIQSVSKVASTSGTSKLATTSSSGILLVALLFAHSMLS</sequence>
<dbReference type="InterPro" id="IPR056146">
    <property type="entry name" value="DUF7729"/>
</dbReference>
<dbReference type="PANTHER" id="PTHR39460:SF1">
    <property type="entry name" value="C6 TRANSCRIPTION FACTOR"/>
    <property type="match status" value="1"/>
</dbReference>
<dbReference type="PANTHER" id="PTHR39460">
    <property type="entry name" value="EXPRESSED PROTEIN"/>
    <property type="match status" value="1"/>
</dbReference>
<gene>
    <name evidence="2" type="ORF">OHC33_010686</name>
</gene>
<name>A0AAN8EDX5_9EURO</name>
<keyword evidence="3" id="KW-1185">Reference proteome</keyword>
<feature type="domain" description="DUF7729" evidence="1">
    <location>
        <begin position="57"/>
        <end position="261"/>
    </location>
</feature>
<dbReference type="Pfam" id="PF24855">
    <property type="entry name" value="DUF7729"/>
    <property type="match status" value="1"/>
</dbReference>
<organism evidence="2 3">
    <name type="scientific">Knufia fluminis</name>
    <dbReference type="NCBI Taxonomy" id="191047"/>
    <lineage>
        <taxon>Eukaryota</taxon>
        <taxon>Fungi</taxon>
        <taxon>Dikarya</taxon>
        <taxon>Ascomycota</taxon>
        <taxon>Pezizomycotina</taxon>
        <taxon>Eurotiomycetes</taxon>
        <taxon>Chaetothyriomycetidae</taxon>
        <taxon>Chaetothyriales</taxon>
        <taxon>Trichomeriaceae</taxon>
        <taxon>Knufia</taxon>
    </lineage>
</organism>
<protein>
    <recommendedName>
        <fullName evidence="1">DUF7729 domain-containing protein</fullName>
    </recommendedName>
</protein>
<evidence type="ECO:0000259" key="1">
    <source>
        <dbReference type="Pfam" id="PF24855"/>
    </source>
</evidence>
<dbReference type="AlphaFoldDB" id="A0AAN8EDX5"/>